<dbReference type="SUPFAM" id="SSF69287">
    <property type="entry name" value="Urease metallochaperone UreE, N-terminal domain"/>
    <property type="match status" value="1"/>
</dbReference>
<dbReference type="GO" id="GO:0006457">
    <property type="term" value="P:protein folding"/>
    <property type="evidence" value="ECO:0007669"/>
    <property type="project" value="InterPro"/>
</dbReference>
<evidence type="ECO:0000256" key="3">
    <source>
        <dbReference type="ARBA" id="ARBA00022596"/>
    </source>
</evidence>
<evidence type="ECO:0000256" key="6">
    <source>
        <dbReference type="SAM" id="MobiDB-lite"/>
    </source>
</evidence>
<evidence type="ECO:0000256" key="5">
    <source>
        <dbReference type="HAMAP-Rule" id="MF_00822"/>
    </source>
</evidence>
<dbReference type="OrthoDB" id="5421304at2"/>
<keyword evidence="9" id="KW-1185">Reference proteome</keyword>
<keyword evidence="3 5" id="KW-0533">Nickel</keyword>
<name>A0A4R3UF24_ROSSA</name>
<dbReference type="EMBL" id="SMBU01000041">
    <property type="protein sequence ID" value="TCU88317.1"/>
    <property type="molecule type" value="Genomic_DNA"/>
</dbReference>
<accession>A0A4R3UF24</accession>
<dbReference type="HAMAP" id="MF_00822">
    <property type="entry name" value="UreE"/>
    <property type="match status" value="1"/>
</dbReference>
<dbReference type="InterPro" id="IPR007864">
    <property type="entry name" value="UreE_C_dom"/>
</dbReference>
<reference evidence="8 9" key="1">
    <citation type="submission" date="2019-03" db="EMBL/GenBank/DDBJ databases">
        <title>Genomic Encyclopedia of Type Strains, Phase IV (KMG-IV): sequencing the most valuable type-strain genomes for metagenomic binning, comparative biology and taxonomic classification.</title>
        <authorList>
            <person name="Goeker M."/>
        </authorList>
    </citation>
    <scope>NUCLEOTIDE SEQUENCE [LARGE SCALE GENOMIC DNA]</scope>
    <source>
        <strain evidence="8 9">DSM 654</strain>
    </source>
</reference>
<comment type="function">
    <text evidence="5">Involved in urease metallocenter assembly. Binds nickel. Probably functions as a nickel donor during metallocenter assembly.</text>
</comment>
<dbReference type="GO" id="GO:0051082">
    <property type="term" value="F:unfolded protein binding"/>
    <property type="evidence" value="ECO:0007669"/>
    <property type="project" value="UniProtKB-UniRule"/>
</dbReference>
<comment type="caution">
    <text evidence="8">The sequence shown here is derived from an EMBL/GenBank/DDBJ whole genome shotgun (WGS) entry which is preliminary data.</text>
</comment>
<dbReference type="NCBIfam" id="NF009762">
    <property type="entry name" value="PRK13263.1"/>
    <property type="match status" value="1"/>
</dbReference>
<evidence type="ECO:0000256" key="1">
    <source>
        <dbReference type="ARBA" id="ARBA00004496"/>
    </source>
</evidence>
<dbReference type="SUPFAM" id="SSF69737">
    <property type="entry name" value="Urease metallochaperone UreE, C-terminal domain"/>
    <property type="match status" value="1"/>
</dbReference>
<dbReference type="NCBIfam" id="NF009751">
    <property type="entry name" value="PRK13261.1-1"/>
    <property type="match status" value="1"/>
</dbReference>
<sequence>MIHATKRIAGGAGLAAVLVKRAPTLELDWDTRSKSRFAATDSTGREIGVVLPRGTALRGGDVLVAEDGTLLRVVAAAQPVLQVRHCAEHGSPFDLLRAAYHLGNRHVPLELSPELLQFEPDAVLADMLRRQHLIVTEAQAAFEPEGGAYGEGGGHGHHHHGHDHGHDHAHEHHGHAAEPPARKPLAIPVKAHDEGHVHGPGCGHDHGHDHKH</sequence>
<dbReference type="Gene3D" id="2.60.260.20">
    <property type="entry name" value="Urease metallochaperone UreE, N-terminal domain"/>
    <property type="match status" value="1"/>
</dbReference>
<comment type="subcellular location">
    <subcellularLocation>
        <location evidence="1 5">Cytoplasm</location>
    </subcellularLocation>
</comment>
<dbReference type="InterPro" id="IPR036118">
    <property type="entry name" value="UreE_N_sf"/>
</dbReference>
<dbReference type="Proteomes" id="UP000295110">
    <property type="component" value="Unassembled WGS sequence"/>
</dbReference>
<dbReference type="GO" id="GO:0019627">
    <property type="term" value="P:urea metabolic process"/>
    <property type="evidence" value="ECO:0007669"/>
    <property type="project" value="InterPro"/>
</dbReference>
<feature type="domain" description="UreE urease accessory N-terminal" evidence="7">
    <location>
        <begin position="1"/>
        <end position="71"/>
    </location>
</feature>
<evidence type="ECO:0000313" key="8">
    <source>
        <dbReference type="EMBL" id="TCU88317.1"/>
    </source>
</evidence>
<dbReference type="Pfam" id="PF05194">
    <property type="entry name" value="UreE_C"/>
    <property type="match status" value="1"/>
</dbReference>
<feature type="region of interest" description="Disordered" evidence="6">
    <location>
        <begin position="192"/>
        <end position="212"/>
    </location>
</feature>
<dbReference type="Pfam" id="PF02814">
    <property type="entry name" value="UreE_N"/>
    <property type="match status" value="1"/>
</dbReference>
<evidence type="ECO:0000256" key="4">
    <source>
        <dbReference type="ARBA" id="ARBA00023186"/>
    </source>
</evidence>
<feature type="compositionally biased region" description="Basic and acidic residues" evidence="6">
    <location>
        <begin position="164"/>
        <end position="176"/>
    </location>
</feature>
<dbReference type="RefSeq" id="WP_132576139.1">
    <property type="nucleotide sequence ID" value="NZ_CBCSGL010000074.1"/>
</dbReference>
<dbReference type="Gene3D" id="3.30.70.790">
    <property type="entry name" value="UreE, C-terminal domain"/>
    <property type="match status" value="1"/>
</dbReference>
<dbReference type="GO" id="GO:0005737">
    <property type="term" value="C:cytoplasm"/>
    <property type="evidence" value="ECO:0007669"/>
    <property type="project" value="UniProtKB-SubCell"/>
</dbReference>
<dbReference type="InterPro" id="IPR004029">
    <property type="entry name" value="UreE_N"/>
</dbReference>
<organism evidence="8 9">
    <name type="scientific">Roseateles saccharophilus</name>
    <name type="common">Pseudomonas saccharophila</name>
    <dbReference type="NCBI Taxonomy" id="304"/>
    <lineage>
        <taxon>Bacteria</taxon>
        <taxon>Pseudomonadati</taxon>
        <taxon>Pseudomonadota</taxon>
        <taxon>Betaproteobacteria</taxon>
        <taxon>Burkholderiales</taxon>
        <taxon>Sphaerotilaceae</taxon>
        <taxon>Roseateles</taxon>
    </lineage>
</organism>
<comment type="similarity">
    <text evidence="5">Belongs to the UreE family.</text>
</comment>
<evidence type="ECO:0000313" key="9">
    <source>
        <dbReference type="Proteomes" id="UP000295110"/>
    </source>
</evidence>
<proteinExistence type="inferred from homology"/>
<evidence type="ECO:0000259" key="7">
    <source>
        <dbReference type="SMART" id="SM00988"/>
    </source>
</evidence>
<dbReference type="InterPro" id="IPR012406">
    <property type="entry name" value="UreE"/>
</dbReference>
<dbReference type="GO" id="GO:0065003">
    <property type="term" value="P:protein-containing complex assembly"/>
    <property type="evidence" value="ECO:0007669"/>
    <property type="project" value="InterPro"/>
</dbReference>
<gene>
    <name evidence="5" type="primary">ureE</name>
    <name evidence="8" type="ORF">EV671_104136</name>
</gene>
<dbReference type="AlphaFoldDB" id="A0A4R3UF24"/>
<dbReference type="SMART" id="SM00988">
    <property type="entry name" value="UreE_N"/>
    <property type="match status" value="1"/>
</dbReference>
<keyword evidence="4 5" id="KW-0143">Chaperone</keyword>
<evidence type="ECO:0000256" key="2">
    <source>
        <dbReference type="ARBA" id="ARBA00022490"/>
    </source>
</evidence>
<keyword evidence="2 5" id="KW-0963">Cytoplasm</keyword>
<protein>
    <recommendedName>
        <fullName evidence="5">Urease accessory protein UreE</fullName>
    </recommendedName>
</protein>
<feature type="region of interest" description="Disordered" evidence="6">
    <location>
        <begin position="144"/>
        <end position="180"/>
    </location>
</feature>
<dbReference type="GO" id="GO:0016151">
    <property type="term" value="F:nickel cation binding"/>
    <property type="evidence" value="ECO:0007669"/>
    <property type="project" value="UniProtKB-UniRule"/>
</dbReference>
<dbReference type="CDD" id="cd00571">
    <property type="entry name" value="UreE"/>
    <property type="match status" value="1"/>
</dbReference>